<feature type="region of interest" description="Disordered" evidence="1">
    <location>
        <begin position="1"/>
        <end position="22"/>
    </location>
</feature>
<name>A0A195EZT5_9HYME</name>
<protein>
    <submittedName>
        <fullName evidence="2">Uncharacterized protein</fullName>
    </submittedName>
</protein>
<organism evidence="2 3">
    <name type="scientific">Trachymyrmex septentrionalis</name>
    <dbReference type="NCBI Taxonomy" id="34720"/>
    <lineage>
        <taxon>Eukaryota</taxon>
        <taxon>Metazoa</taxon>
        <taxon>Ecdysozoa</taxon>
        <taxon>Arthropoda</taxon>
        <taxon>Hexapoda</taxon>
        <taxon>Insecta</taxon>
        <taxon>Pterygota</taxon>
        <taxon>Neoptera</taxon>
        <taxon>Endopterygota</taxon>
        <taxon>Hymenoptera</taxon>
        <taxon>Apocrita</taxon>
        <taxon>Aculeata</taxon>
        <taxon>Formicoidea</taxon>
        <taxon>Formicidae</taxon>
        <taxon>Myrmicinae</taxon>
        <taxon>Trachymyrmex</taxon>
    </lineage>
</organism>
<feature type="non-terminal residue" evidence="2">
    <location>
        <position position="1"/>
    </location>
</feature>
<feature type="region of interest" description="Disordered" evidence="1">
    <location>
        <begin position="178"/>
        <end position="222"/>
    </location>
</feature>
<proteinExistence type="predicted"/>
<feature type="compositionally biased region" description="Basic and acidic residues" evidence="1">
    <location>
        <begin position="178"/>
        <end position="192"/>
    </location>
</feature>
<feature type="compositionally biased region" description="Pro residues" evidence="1">
    <location>
        <begin position="121"/>
        <end position="134"/>
    </location>
</feature>
<dbReference type="Proteomes" id="UP000078541">
    <property type="component" value="Unassembled WGS sequence"/>
</dbReference>
<gene>
    <name evidence="2" type="ORF">ALC56_11896</name>
</gene>
<feature type="compositionally biased region" description="Polar residues" evidence="1">
    <location>
        <begin position="210"/>
        <end position="222"/>
    </location>
</feature>
<dbReference type="EMBL" id="KQ981891">
    <property type="protein sequence ID" value="KYN33820.1"/>
    <property type="molecule type" value="Genomic_DNA"/>
</dbReference>
<feature type="compositionally biased region" description="Basic and acidic residues" evidence="1">
    <location>
        <begin position="82"/>
        <end position="112"/>
    </location>
</feature>
<evidence type="ECO:0000313" key="2">
    <source>
        <dbReference type="EMBL" id="KYN33820.1"/>
    </source>
</evidence>
<keyword evidence="3" id="KW-1185">Reference proteome</keyword>
<sequence length="307" mass="34278">SRGRRLQERSASGRHGEKPLARETRFGLIYALSRPKQRIHCRASEPAPRCKVDRQVSSRYLCEALSSRDRGRRLTGSAASRAQREELGSSGGRREGEPKRVDREIEAPEERPGGAGGWLQPPLPPPPPPLPSPPATLSTLPTSFVHSACHRYDEPIAHSEKIFNHASRTRPVTVVVVEEKEGEREDGERRSMAVEVEPPPGGPNRKEPVSRSSRQNRQASVKSQVTNYLHTFIKRNEWLALARFVLLGATGIRKNAARWDGVYPSLLEGRTKVDPIAKSEISPSLVERTGMGGWRWPPFLAQWLLHA</sequence>
<feature type="region of interest" description="Disordered" evidence="1">
    <location>
        <begin position="68"/>
        <end position="139"/>
    </location>
</feature>
<accession>A0A195EZT5</accession>
<dbReference type="AlphaFoldDB" id="A0A195EZT5"/>
<evidence type="ECO:0000313" key="3">
    <source>
        <dbReference type="Proteomes" id="UP000078541"/>
    </source>
</evidence>
<evidence type="ECO:0000256" key="1">
    <source>
        <dbReference type="SAM" id="MobiDB-lite"/>
    </source>
</evidence>
<reference evidence="2 3" key="1">
    <citation type="submission" date="2016-03" db="EMBL/GenBank/DDBJ databases">
        <title>Trachymyrmex septentrionalis WGS genome.</title>
        <authorList>
            <person name="Nygaard S."/>
            <person name="Hu H."/>
            <person name="Boomsma J."/>
            <person name="Zhang G."/>
        </authorList>
    </citation>
    <scope>NUCLEOTIDE SEQUENCE [LARGE SCALE GENOMIC DNA]</scope>
    <source>
        <strain evidence="2">Tsep2-gDNA-1</strain>
        <tissue evidence="2">Whole body</tissue>
    </source>
</reference>